<organism evidence="1">
    <name type="scientific">marine sediment metagenome</name>
    <dbReference type="NCBI Taxonomy" id="412755"/>
    <lineage>
        <taxon>unclassified sequences</taxon>
        <taxon>metagenomes</taxon>
        <taxon>ecological metagenomes</taxon>
    </lineage>
</organism>
<dbReference type="EMBL" id="BART01031408">
    <property type="protein sequence ID" value="GAH14069.1"/>
    <property type="molecule type" value="Genomic_DNA"/>
</dbReference>
<evidence type="ECO:0000313" key="1">
    <source>
        <dbReference type="EMBL" id="GAH14069.1"/>
    </source>
</evidence>
<gene>
    <name evidence="1" type="ORF">S01H4_54559</name>
</gene>
<protein>
    <submittedName>
        <fullName evidence="1">Uncharacterized protein</fullName>
    </submittedName>
</protein>
<comment type="caution">
    <text evidence="1">The sequence shown here is derived from an EMBL/GenBank/DDBJ whole genome shotgun (WGS) entry which is preliminary data.</text>
</comment>
<feature type="non-terminal residue" evidence="1">
    <location>
        <position position="152"/>
    </location>
</feature>
<sequence length="152" mass="17504">MYGYEILGENIEYKPVLMGNEYTTIDGEPSSRFLHRLDNMDWVEWHNGEDNFTLLPVRSDYAEHIIKDRINIIDWINIETGEHYLISRIMEDIKRELGKGIAIIAIQKSAGSEAERGGQFTKDFADVEILLDKFGEDEVLLTLGKIKEAKAR</sequence>
<name>X1EAA7_9ZZZZ</name>
<accession>X1EAA7</accession>
<dbReference type="AlphaFoldDB" id="X1EAA7"/>
<proteinExistence type="predicted"/>
<reference evidence="1" key="1">
    <citation type="journal article" date="2014" name="Front. Microbiol.">
        <title>High frequency of phylogenetically diverse reductive dehalogenase-homologous genes in deep subseafloor sedimentary metagenomes.</title>
        <authorList>
            <person name="Kawai M."/>
            <person name="Futagami T."/>
            <person name="Toyoda A."/>
            <person name="Takaki Y."/>
            <person name="Nishi S."/>
            <person name="Hori S."/>
            <person name="Arai W."/>
            <person name="Tsubouchi T."/>
            <person name="Morono Y."/>
            <person name="Uchiyama I."/>
            <person name="Ito T."/>
            <person name="Fujiyama A."/>
            <person name="Inagaki F."/>
            <person name="Takami H."/>
        </authorList>
    </citation>
    <scope>NUCLEOTIDE SEQUENCE</scope>
    <source>
        <strain evidence="1">Expedition CK06-06</strain>
    </source>
</reference>